<dbReference type="Proteomes" id="UP000599074">
    <property type="component" value="Unassembled WGS sequence"/>
</dbReference>
<comment type="similarity">
    <text evidence="1">Belongs to the CapA family.</text>
</comment>
<dbReference type="InterPro" id="IPR052169">
    <property type="entry name" value="CW_Biosynth-Accessory"/>
</dbReference>
<feature type="domain" description="Capsule synthesis protein CapA" evidence="3">
    <location>
        <begin position="45"/>
        <end position="283"/>
    </location>
</feature>
<gene>
    <name evidence="4" type="ORF">Pme01_17380</name>
</gene>
<protein>
    <recommendedName>
        <fullName evidence="3">Capsule synthesis protein CapA domain-containing protein</fullName>
    </recommendedName>
</protein>
<keyword evidence="2" id="KW-0732">Signal</keyword>
<dbReference type="InterPro" id="IPR019079">
    <property type="entry name" value="Capsule_synth_CapA"/>
</dbReference>
<dbReference type="PANTHER" id="PTHR33393:SF13">
    <property type="entry name" value="PGA BIOSYNTHESIS PROTEIN CAPA"/>
    <property type="match status" value="1"/>
</dbReference>
<evidence type="ECO:0000259" key="3">
    <source>
        <dbReference type="SMART" id="SM00854"/>
    </source>
</evidence>
<dbReference type="AlphaFoldDB" id="A0A8J3TAV8"/>
<accession>A0A8J3TAV8</accession>
<dbReference type="CDD" id="cd07381">
    <property type="entry name" value="MPP_CapA"/>
    <property type="match status" value="1"/>
</dbReference>
<dbReference type="EMBL" id="BOON01000016">
    <property type="protein sequence ID" value="GII22141.1"/>
    <property type="molecule type" value="Genomic_DNA"/>
</dbReference>
<dbReference type="SUPFAM" id="SSF56300">
    <property type="entry name" value="Metallo-dependent phosphatases"/>
    <property type="match status" value="1"/>
</dbReference>
<sequence>MIALVTVLVAVAGCSSGAPVAIWAEPAVGGAAGSASGSAPPADITLAFAGDVHFEGRTADLLSRPADAFGPIASVLQSADVAMVNLETAVTERGTPEPKQFHFRAPASAFDAVKAAGVDVVTIANNHSLDYGQVGLTDTLDNARKAAVPAIGAGRNAAEAYAPWVTTVRGTRVGFVAVSQVHELESTWAARDNRAGVAMAADGARAAAAVRAARSMADVVVVYAHWGQEGNDCPSAEMKTFASRMAAAGADVVLGTHAHLLLGDGWIDKTYVAYGLGNFLWWRDDAFSNDTGVLRVTLRDRKVARSELVPALISRGTGQPLPASGDEADRIAKEFAGLRSCTGLEDAPRG</sequence>
<keyword evidence="5" id="KW-1185">Reference proteome</keyword>
<evidence type="ECO:0000256" key="1">
    <source>
        <dbReference type="ARBA" id="ARBA00005662"/>
    </source>
</evidence>
<evidence type="ECO:0000256" key="2">
    <source>
        <dbReference type="SAM" id="SignalP"/>
    </source>
</evidence>
<evidence type="ECO:0000313" key="4">
    <source>
        <dbReference type="EMBL" id="GII22141.1"/>
    </source>
</evidence>
<dbReference type="Pfam" id="PF09587">
    <property type="entry name" value="PGA_cap"/>
    <property type="match status" value="1"/>
</dbReference>
<dbReference type="SMART" id="SM00854">
    <property type="entry name" value="PGA_cap"/>
    <property type="match status" value="1"/>
</dbReference>
<name>A0A8J3TAV8_9ACTN</name>
<reference evidence="4" key="1">
    <citation type="submission" date="2021-01" db="EMBL/GenBank/DDBJ databases">
        <title>Whole genome shotgun sequence of Planosporangium mesophilum NBRC 109066.</title>
        <authorList>
            <person name="Komaki H."/>
            <person name="Tamura T."/>
        </authorList>
    </citation>
    <scope>NUCLEOTIDE SEQUENCE</scope>
    <source>
        <strain evidence="4">NBRC 109066</strain>
    </source>
</reference>
<dbReference type="Gene3D" id="3.60.21.10">
    <property type="match status" value="1"/>
</dbReference>
<feature type="signal peptide" evidence="2">
    <location>
        <begin position="1"/>
        <end position="20"/>
    </location>
</feature>
<comment type="caution">
    <text evidence="4">The sequence shown here is derived from an EMBL/GenBank/DDBJ whole genome shotgun (WGS) entry which is preliminary data.</text>
</comment>
<organism evidence="4 5">
    <name type="scientific">Planosporangium mesophilum</name>
    <dbReference type="NCBI Taxonomy" id="689768"/>
    <lineage>
        <taxon>Bacteria</taxon>
        <taxon>Bacillati</taxon>
        <taxon>Actinomycetota</taxon>
        <taxon>Actinomycetes</taxon>
        <taxon>Micromonosporales</taxon>
        <taxon>Micromonosporaceae</taxon>
        <taxon>Planosporangium</taxon>
    </lineage>
</organism>
<dbReference type="InterPro" id="IPR029052">
    <property type="entry name" value="Metallo-depent_PP-like"/>
</dbReference>
<proteinExistence type="inferred from homology"/>
<dbReference type="PANTHER" id="PTHR33393">
    <property type="entry name" value="POLYGLUTAMINE SYNTHESIS ACCESSORY PROTEIN RV0574C-RELATED"/>
    <property type="match status" value="1"/>
</dbReference>
<feature type="chain" id="PRO_5038842056" description="Capsule synthesis protein CapA domain-containing protein" evidence="2">
    <location>
        <begin position="21"/>
        <end position="350"/>
    </location>
</feature>
<evidence type="ECO:0000313" key="5">
    <source>
        <dbReference type="Proteomes" id="UP000599074"/>
    </source>
</evidence>